<dbReference type="FunFam" id="3.30.360.10:FF:000004">
    <property type="entry name" value="4-hydroxy-tetrahydrodipicolinate reductase"/>
    <property type="match status" value="1"/>
</dbReference>
<keyword evidence="3" id="KW-0028">Amino-acid biosynthesis</keyword>
<evidence type="ECO:0000256" key="8">
    <source>
        <dbReference type="ARBA" id="ARBA00023154"/>
    </source>
</evidence>
<keyword evidence="6 15" id="KW-0560">Oxidoreductase</keyword>
<dbReference type="InterPro" id="IPR036291">
    <property type="entry name" value="NAD(P)-bd_dom_sf"/>
</dbReference>
<keyword evidence="5" id="KW-0220">Diaminopimelate biosynthesis</keyword>
<dbReference type="SUPFAM" id="SSF51735">
    <property type="entry name" value="NAD(P)-binding Rossmann-fold domains"/>
    <property type="match status" value="1"/>
</dbReference>
<evidence type="ECO:0000256" key="10">
    <source>
        <dbReference type="ARBA" id="ARBA00038983"/>
    </source>
</evidence>
<protein>
    <recommendedName>
        <fullName evidence="10">4-hydroxy-tetrahydrodipicolinate reductase</fullName>
        <ecNumber evidence="10">1.17.1.8</ecNumber>
    </recommendedName>
</protein>
<dbReference type="InterPro" id="IPR022664">
    <property type="entry name" value="DapB_N_CS"/>
</dbReference>
<dbReference type="CDD" id="cd02274">
    <property type="entry name" value="DHDPR_N"/>
    <property type="match status" value="1"/>
</dbReference>
<keyword evidence="2" id="KW-0963">Cytoplasm</keyword>
<dbReference type="InterPro" id="IPR022663">
    <property type="entry name" value="DapB_C"/>
</dbReference>
<comment type="similarity">
    <text evidence="1">Belongs to the DapB family.</text>
</comment>
<dbReference type="AlphaFoldDB" id="A0A3B1CJ86"/>
<dbReference type="InterPro" id="IPR023940">
    <property type="entry name" value="DHDPR_bac"/>
</dbReference>
<comment type="catalytic activity">
    <reaction evidence="11">
        <text>(S)-2,3,4,5-tetrahydrodipicolinate + NADP(+) + H2O = (2S,4S)-4-hydroxy-2,3,4,5-tetrahydrodipicolinate + NADPH + H(+)</text>
        <dbReference type="Rhea" id="RHEA:35331"/>
        <dbReference type="ChEBI" id="CHEBI:15377"/>
        <dbReference type="ChEBI" id="CHEBI:15378"/>
        <dbReference type="ChEBI" id="CHEBI:16845"/>
        <dbReference type="ChEBI" id="CHEBI:57783"/>
        <dbReference type="ChEBI" id="CHEBI:58349"/>
        <dbReference type="ChEBI" id="CHEBI:67139"/>
        <dbReference type="EC" id="1.17.1.8"/>
    </reaction>
</comment>
<dbReference type="EMBL" id="UOGE01000092">
    <property type="protein sequence ID" value="VAX24068.1"/>
    <property type="molecule type" value="Genomic_DNA"/>
</dbReference>
<dbReference type="EC" id="1.17.1.8" evidence="10"/>
<keyword evidence="4" id="KW-0521">NADP</keyword>
<dbReference type="NCBIfam" id="TIGR00036">
    <property type="entry name" value="dapB"/>
    <property type="match status" value="1"/>
</dbReference>
<evidence type="ECO:0000259" key="14">
    <source>
        <dbReference type="Pfam" id="PF05173"/>
    </source>
</evidence>
<keyword evidence="8" id="KW-0457">Lysine biosynthesis</keyword>
<evidence type="ECO:0000256" key="11">
    <source>
        <dbReference type="ARBA" id="ARBA00049080"/>
    </source>
</evidence>
<dbReference type="PANTHER" id="PTHR20836:SF0">
    <property type="entry name" value="4-HYDROXY-TETRAHYDRODIPICOLINATE REDUCTASE 1, CHLOROPLASTIC-RELATED"/>
    <property type="match status" value="1"/>
</dbReference>
<comment type="pathway">
    <text evidence="9">Amino-acid biosynthesis; L-lysine biosynthesis via DAP pathway; (S)-tetrahydrodipicolinate from L-aspartate: step 4/4.</text>
</comment>
<reference evidence="15" key="1">
    <citation type="submission" date="2018-06" db="EMBL/GenBank/DDBJ databases">
        <authorList>
            <person name="Zhirakovskaya E."/>
        </authorList>
    </citation>
    <scope>NUCLEOTIDE SEQUENCE</scope>
</reference>
<dbReference type="Pfam" id="PF05173">
    <property type="entry name" value="DapB_C"/>
    <property type="match status" value="1"/>
</dbReference>
<sequence>MVKAIVTGCAGRMGRSIVNIIDGTDGIDVCGGTELAGSGFIGRDIGEVAGCGSLGVAISDEISEIIGGCDVIIDFSIPSASLEHFLKAEEAGKAIVIGTTGFTGEHWKTFEAMEKNIRAVIAPNMSVGVNLLFKLTREAASIIGRDYDIEIVEMHHNKKIDAPSGTANRLAEIAAEAVERDLSKVGKYGREGEIGVRPPSEIGVMSLRGGDVVGEHTVIFAGKGERIELSHKAGSRDNFAMGAVKGAIWVVDQPAGIFDMQDVLGFK</sequence>
<dbReference type="InterPro" id="IPR000846">
    <property type="entry name" value="DapB_N"/>
</dbReference>
<evidence type="ECO:0000256" key="9">
    <source>
        <dbReference type="ARBA" id="ARBA00037922"/>
    </source>
</evidence>
<evidence type="ECO:0000256" key="4">
    <source>
        <dbReference type="ARBA" id="ARBA00022857"/>
    </source>
</evidence>
<dbReference type="HAMAP" id="MF_00102">
    <property type="entry name" value="DapB"/>
    <property type="match status" value="1"/>
</dbReference>
<evidence type="ECO:0000259" key="13">
    <source>
        <dbReference type="Pfam" id="PF01113"/>
    </source>
</evidence>
<dbReference type="SUPFAM" id="SSF55347">
    <property type="entry name" value="Glyceraldehyde-3-phosphate dehydrogenase-like, C-terminal domain"/>
    <property type="match status" value="1"/>
</dbReference>
<evidence type="ECO:0000256" key="2">
    <source>
        <dbReference type="ARBA" id="ARBA00022490"/>
    </source>
</evidence>
<evidence type="ECO:0000256" key="1">
    <source>
        <dbReference type="ARBA" id="ARBA00006642"/>
    </source>
</evidence>
<dbReference type="GO" id="GO:0009089">
    <property type="term" value="P:lysine biosynthetic process via diaminopimelate"/>
    <property type="evidence" value="ECO:0007669"/>
    <property type="project" value="InterPro"/>
</dbReference>
<dbReference type="GO" id="GO:0019877">
    <property type="term" value="P:diaminopimelate biosynthetic process"/>
    <property type="evidence" value="ECO:0007669"/>
    <property type="project" value="UniProtKB-KW"/>
</dbReference>
<evidence type="ECO:0000256" key="5">
    <source>
        <dbReference type="ARBA" id="ARBA00022915"/>
    </source>
</evidence>
<dbReference type="PROSITE" id="PS01298">
    <property type="entry name" value="DAPB"/>
    <property type="match status" value="1"/>
</dbReference>
<proteinExistence type="inferred from homology"/>
<feature type="domain" description="Dihydrodipicolinate reductase N-terminal" evidence="13">
    <location>
        <begin position="3"/>
        <end position="125"/>
    </location>
</feature>
<evidence type="ECO:0000256" key="6">
    <source>
        <dbReference type="ARBA" id="ARBA00023002"/>
    </source>
</evidence>
<evidence type="ECO:0000256" key="3">
    <source>
        <dbReference type="ARBA" id="ARBA00022605"/>
    </source>
</evidence>
<dbReference type="PANTHER" id="PTHR20836">
    <property type="entry name" value="DIHYDRODIPICOLINATE REDUCTASE"/>
    <property type="match status" value="1"/>
</dbReference>
<dbReference type="Gene3D" id="3.30.360.10">
    <property type="entry name" value="Dihydrodipicolinate Reductase, domain 2"/>
    <property type="match status" value="1"/>
</dbReference>
<evidence type="ECO:0000256" key="7">
    <source>
        <dbReference type="ARBA" id="ARBA00023027"/>
    </source>
</evidence>
<evidence type="ECO:0000256" key="12">
    <source>
        <dbReference type="ARBA" id="ARBA00049396"/>
    </source>
</evidence>
<dbReference type="Pfam" id="PF01113">
    <property type="entry name" value="DapB_N"/>
    <property type="match status" value="1"/>
</dbReference>
<organism evidence="15">
    <name type="scientific">hydrothermal vent metagenome</name>
    <dbReference type="NCBI Taxonomy" id="652676"/>
    <lineage>
        <taxon>unclassified sequences</taxon>
        <taxon>metagenomes</taxon>
        <taxon>ecological metagenomes</taxon>
    </lineage>
</organism>
<dbReference type="GO" id="GO:0008839">
    <property type="term" value="F:4-hydroxy-tetrahydrodipicolinate reductase"/>
    <property type="evidence" value="ECO:0007669"/>
    <property type="project" value="UniProtKB-EC"/>
</dbReference>
<name>A0A3B1CJ86_9ZZZZ</name>
<dbReference type="PIRSF" id="PIRSF000161">
    <property type="entry name" value="DHPR"/>
    <property type="match status" value="1"/>
</dbReference>
<accession>A0A3B1CJ86</accession>
<gene>
    <name evidence="15" type="ORF">MNBD_NITROSPINAE02-2230</name>
</gene>
<dbReference type="Gene3D" id="3.40.50.720">
    <property type="entry name" value="NAD(P)-binding Rossmann-like Domain"/>
    <property type="match status" value="1"/>
</dbReference>
<comment type="catalytic activity">
    <reaction evidence="12">
        <text>(S)-2,3,4,5-tetrahydrodipicolinate + NAD(+) + H2O = (2S,4S)-4-hydroxy-2,3,4,5-tetrahydrodipicolinate + NADH + H(+)</text>
        <dbReference type="Rhea" id="RHEA:35323"/>
        <dbReference type="ChEBI" id="CHEBI:15377"/>
        <dbReference type="ChEBI" id="CHEBI:15378"/>
        <dbReference type="ChEBI" id="CHEBI:16845"/>
        <dbReference type="ChEBI" id="CHEBI:57540"/>
        <dbReference type="ChEBI" id="CHEBI:57945"/>
        <dbReference type="ChEBI" id="CHEBI:67139"/>
        <dbReference type="EC" id="1.17.1.8"/>
    </reaction>
</comment>
<keyword evidence="7" id="KW-0520">NAD</keyword>
<feature type="domain" description="Dihydrodipicolinate reductase C-terminal" evidence="14">
    <location>
        <begin position="128"/>
        <end position="264"/>
    </location>
</feature>
<evidence type="ECO:0000313" key="15">
    <source>
        <dbReference type="EMBL" id="VAX24068.1"/>
    </source>
</evidence>